<feature type="compositionally biased region" description="Acidic residues" evidence="2">
    <location>
        <begin position="55"/>
        <end position="72"/>
    </location>
</feature>
<dbReference type="EMBL" id="JAAPAO010000175">
    <property type="protein sequence ID" value="KAF4669184.1"/>
    <property type="molecule type" value="Genomic_DNA"/>
</dbReference>
<evidence type="ECO:0000256" key="3">
    <source>
        <dbReference type="SAM" id="SignalP"/>
    </source>
</evidence>
<evidence type="ECO:0000313" key="4">
    <source>
        <dbReference type="EMBL" id="KAF4669184.1"/>
    </source>
</evidence>
<dbReference type="OrthoDB" id="10416531at2759"/>
<feature type="compositionally biased region" description="Polar residues" evidence="2">
    <location>
        <begin position="128"/>
        <end position="141"/>
    </location>
</feature>
<feature type="region of interest" description="Disordered" evidence="2">
    <location>
        <begin position="51"/>
        <end position="78"/>
    </location>
</feature>
<gene>
    <name evidence="4" type="ORF">FOL47_002665</name>
</gene>
<accession>A0A7J6MCD8</accession>
<evidence type="ECO:0000313" key="5">
    <source>
        <dbReference type="Proteomes" id="UP000591131"/>
    </source>
</evidence>
<protein>
    <submittedName>
        <fullName evidence="4">Uncharacterized protein</fullName>
    </submittedName>
</protein>
<evidence type="ECO:0000256" key="1">
    <source>
        <dbReference type="SAM" id="Coils"/>
    </source>
</evidence>
<keyword evidence="5" id="KW-1185">Reference proteome</keyword>
<feature type="chain" id="PRO_5029731882" evidence="3">
    <location>
        <begin position="18"/>
        <end position="283"/>
    </location>
</feature>
<dbReference type="AlphaFoldDB" id="A0A7J6MCD8"/>
<feature type="coiled-coil region" evidence="1">
    <location>
        <begin position="18"/>
        <end position="45"/>
    </location>
</feature>
<evidence type="ECO:0000256" key="2">
    <source>
        <dbReference type="SAM" id="MobiDB-lite"/>
    </source>
</evidence>
<feature type="signal peptide" evidence="3">
    <location>
        <begin position="1"/>
        <end position="17"/>
    </location>
</feature>
<feature type="region of interest" description="Disordered" evidence="2">
    <location>
        <begin position="128"/>
        <end position="162"/>
    </location>
</feature>
<comment type="caution">
    <text evidence="4">The sequence shown here is derived from an EMBL/GenBank/DDBJ whole genome shotgun (WGS) entry which is preliminary data.</text>
</comment>
<dbReference type="Proteomes" id="UP000591131">
    <property type="component" value="Unassembled WGS sequence"/>
</dbReference>
<proteinExistence type="predicted"/>
<organism evidence="4 5">
    <name type="scientific">Perkinsus chesapeaki</name>
    <name type="common">Clam parasite</name>
    <name type="synonym">Perkinsus andrewsi</name>
    <dbReference type="NCBI Taxonomy" id="330153"/>
    <lineage>
        <taxon>Eukaryota</taxon>
        <taxon>Sar</taxon>
        <taxon>Alveolata</taxon>
        <taxon>Perkinsozoa</taxon>
        <taxon>Perkinsea</taxon>
        <taxon>Perkinsida</taxon>
        <taxon>Perkinsidae</taxon>
        <taxon>Perkinsus</taxon>
    </lineage>
</organism>
<reference evidence="4 5" key="1">
    <citation type="submission" date="2020-04" db="EMBL/GenBank/DDBJ databases">
        <title>Perkinsus chesapeaki whole genome sequence.</title>
        <authorList>
            <person name="Bogema D.R."/>
        </authorList>
    </citation>
    <scope>NUCLEOTIDE SEQUENCE [LARGE SCALE GENOMIC DNA]</scope>
    <source>
        <strain evidence="4">ATCC PRA-425</strain>
    </source>
</reference>
<name>A0A7J6MCD8_PERCH</name>
<keyword evidence="3" id="KW-0732">Signal</keyword>
<sequence length="283" mass="31584">MLLPKITLLVFASVVIGVEVDDAELRKLEQTVEMMEALLERFEKNGCLAKHQENPEPEDEEDSVKNDDDIDPENPPPWYLPRVPNGILMWLSARAPDLLIPLRMSPNVPEPPFRFTDPSDPLPIVTSESKQVQAPPLQTRSCPLRPDETGEEGPFGKQPEWPRGFGDRLSVIKFDYIIDPETGQARAPEDDTANAVRTACEYLLPLDICGEPDPQTCDGLIVSIGPRTNCHQLCRRKQLYCLDAWDDEDTEGCPTAGLIDRIGCDAAPRRSQVCRCSLLPPSD</sequence>
<keyword evidence="1" id="KW-0175">Coiled coil</keyword>